<dbReference type="eggNOG" id="COG0618">
    <property type="taxonomic scope" value="Bacteria"/>
</dbReference>
<dbReference type="Pfam" id="PF01368">
    <property type="entry name" value="DHH"/>
    <property type="match status" value="1"/>
</dbReference>
<evidence type="ECO:0000313" key="4">
    <source>
        <dbReference type="Proteomes" id="UP000008718"/>
    </source>
</evidence>
<dbReference type="GO" id="GO:0003676">
    <property type="term" value="F:nucleic acid binding"/>
    <property type="evidence" value="ECO:0007669"/>
    <property type="project" value="InterPro"/>
</dbReference>
<dbReference type="AlphaFoldDB" id="E4T835"/>
<accession>E4T835</accession>
<dbReference type="Gene3D" id="3.90.1640.10">
    <property type="entry name" value="inorganic pyrophosphatase (n-terminal core)"/>
    <property type="match status" value="1"/>
</dbReference>
<dbReference type="InterPro" id="IPR001667">
    <property type="entry name" value="DDH_dom"/>
</dbReference>
<dbReference type="PANTHER" id="PTHR47618">
    <property type="entry name" value="BIFUNCTIONAL OLIGORIBONUCLEASE AND PAP PHOSPHATASE NRNA"/>
    <property type="match status" value="1"/>
</dbReference>
<feature type="domain" description="DDH" evidence="1">
    <location>
        <begin position="23"/>
        <end position="174"/>
    </location>
</feature>
<dbReference type="OrthoDB" id="9803668at2"/>
<proteinExistence type="predicted"/>
<dbReference type="STRING" id="694427.Palpr_2749"/>
<reference evidence="3 4" key="2">
    <citation type="journal article" date="2011" name="Stand. Genomic Sci.">
        <title>Complete genome sequence of Paludibacter propionicigenes type strain (WB4).</title>
        <authorList>
            <person name="Gronow S."/>
            <person name="Munk C."/>
            <person name="Lapidus A."/>
            <person name="Nolan M."/>
            <person name="Lucas S."/>
            <person name="Hammon N."/>
            <person name="Deshpande S."/>
            <person name="Cheng J.F."/>
            <person name="Tapia R."/>
            <person name="Han C."/>
            <person name="Goodwin L."/>
            <person name="Pitluck S."/>
            <person name="Liolios K."/>
            <person name="Ivanova N."/>
            <person name="Mavromatis K."/>
            <person name="Mikhailova N."/>
            <person name="Pati A."/>
            <person name="Chen A."/>
            <person name="Palaniappan K."/>
            <person name="Land M."/>
            <person name="Hauser L."/>
            <person name="Chang Y.J."/>
            <person name="Jeffries C.D."/>
            <person name="Brambilla E."/>
            <person name="Rohde M."/>
            <person name="Goker M."/>
            <person name="Detter J.C."/>
            <person name="Woyke T."/>
            <person name="Bristow J."/>
            <person name="Eisen J.A."/>
            <person name="Markowitz V."/>
            <person name="Hugenholtz P."/>
            <person name="Kyrpides N.C."/>
            <person name="Klenk H.P."/>
        </authorList>
    </citation>
    <scope>NUCLEOTIDE SEQUENCE [LARGE SCALE GENOMIC DNA]</scope>
    <source>
        <strain evidence="4">DSM 17365 / JCM 13257 / WB4</strain>
    </source>
</reference>
<gene>
    <name evidence="3" type="ordered locus">Palpr_2749</name>
</gene>
<dbReference type="Gene3D" id="3.10.310.30">
    <property type="match status" value="1"/>
</dbReference>
<dbReference type="PANTHER" id="PTHR47618:SF1">
    <property type="entry name" value="BIFUNCTIONAL OLIGORIBONUCLEASE AND PAP PHOSPHATASE NRNA"/>
    <property type="match status" value="1"/>
</dbReference>
<dbReference type="Pfam" id="PF02272">
    <property type="entry name" value="DHHA1"/>
    <property type="match status" value="1"/>
</dbReference>
<evidence type="ECO:0000313" key="3">
    <source>
        <dbReference type="EMBL" id="ADQ80879.1"/>
    </source>
</evidence>
<keyword evidence="4" id="KW-1185">Reference proteome</keyword>
<dbReference type="Proteomes" id="UP000008718">
    <property type="component" value="Chromosome"/>
</dbReference>
<organism evidence="3 4">
    <name type="scientific">Paludibacter propionicigenes (strain DSM 17365 / JCM 13257 / WB4)</name>
    <dbReference type="NCBI Taxonomy" id="694427"/>
    <lineage>
        <taxon>Bacteria</taxon>
        <taxon>Pseudomonadati</taxon>
        <taxon>Bacteroidota</taxon>
        <taxon>Bacteroidia</taxon>
        <taxon>Bacteroidales</taxon>
        <taxon>Paludibacteraceae</taxon>
        <taxon>Paludibacter</taxon>
    </lineage>
</organism>
<sequence length="341" mass="37970">MISKIIAEDLITKAKKAIDSVDKIVIVAHVGPDGDAMGSTLALWHYLMTIEKEPVVIVPTPFPNFLSWMPGSECVLDYENNKEQSDKLIAEAELIFALDFNQASRMAKMADVIVNASAPKILVDHHLHPDNFANITISYPEISSTSELIFRLICRLGDFSMINLACAECIYTGMMTDTGAFTYNSNGQEIYIIIAELIKIGVDKDAIYRKVFNTYSADRLRLMGLCLYEKMKIYPEYRAALITLSQQEMSKFNYVNGDAEGFVNIPLSIAGVDFSVFMREDTDKIKISLRSQGTFPANKVSADLFNGGGHLNAAGGESYLTLTETVKKFEDALPNYKDFLE</sequence>
<evidence type="ECO:0000259" key="2">
    <source>
        <dbReference type="Pfam" id="PF02272"/>
    </source>
</evidence>
<dbReference type="HOGENOM" id="CLU_039720_0_0_10"/>
<name>E4T835_PALPW</name>
<dbReference type="InterPro" id="IPR051319">
    <property type="entry name" value="Oligoribo/pAp-PDE_c-di-AMP_PDE"/>
</dbReference>
<evidence type="ECO:0000259" key="1">
    <source>
        <dbReference type="Pfam" id="PF01368"/>
    </source>
</evidence>
<dbReference type="KEGG" id="ppn:Palpr_2749"/>
<dbReference type="InterPro" id="IPR003156">
    <property type="entry name" value="DHHA1_dom"/>
</dbReference>
<dbReference type="RefSeq" id="WP_013446248.1">
    <property type="nucleotide sequence ID" value="NC_014734.1"/>
</dbReference>
<reference key="1">
    <citation type="submission" date="2010-11" db="EMBL/GenBank/DDBJ databases">
        <title>The complete genome of Paludibacter propionicigenes DSM 17365.</title>
        <authorList>
            <consortium name="US DOE Joint Genome Institute (JGI-PGF)"/>
            <person name="Lucas S."/>
            <person name="Copeland A."/>
            <person name="Lapidus A."/>
            <person name="Bruce D."/>
            <person name="Goodwin L."/>
            <person name="Pitluck S."/>
            <person name="Kyrpides N."/>
            <person name="Mavromatis K."/>
            <person name="Ivanova N."/>
            <person name="Munk A.C."/>
            <person name="Brettin T."/>
            <person name="Detter J.C."/>
            <person name="Han C."/>
            <person name="Tapia R."/>
            <person name="Land M."/>
            <person name="Hauser L."/>
            <person name="Markowitz V."/>
            <person name="Cheng J.-F."/>
            <person name="Hugenholtz P."/>
            <person name="Woyke T."/>
            <person name="Wu D."/>
            <person name="Gronow S."/>
            <person name="Wellnitz S."/>
            <person name="Brambilla E."/>
            <person name="Klenk H.-P."/>
            <person name="Eisen J.A."/>
        </authorList>
    </citation>
    <scope>NUCLEOTIDE SEQUENCE</scope>
    <source>
        <strain>WB4</strain>
    </source>
</reference>
<dbReference type="EMBL" id="CP002345">
    <property type="protein sequence ID" value="ADQ80879.1"/>
    <property type="molecule type" value="Genomic_DNA"/>
</dbReference>
<protein>
    <submittedName>
        <fullName evidence="3">Phosphoesterase RecJ domain protein</fullName>
    </submittedName>
</protein>
<feature type="domain" description="DHHA1" evidence="2">
    <location>
        <begin position="251"/>
        <end position="331"/>
    </location>
</feature>
<dbReference type="InterPro" id="IPR038763">
    <property type="entry name" value="DHH_sf"/>
</dbReference>
<dbReference type="SUPFAM" id="SSF64182">
    <property type="entry name" value="DHH phosphoesterases"/>
    <property type="match status" value="1"/>
</dbReference>